<proteinExistence type="predicted"/>
<protein>
    <submittedName>
        <fullName evidence="1">Lipoprotein</fullName>
    </submittedName>
</protein>
<dbReference type="AlphaFoldDB" id="A0A0J6ITC6"/>
<dbReference type="EMBL" id="JYLF01000001">
    <property type="protein sequence ID" value="KMN15379.1"/>
    <property type="molecule type" value="Genomic_DNA"/>
</dbReference>
<sequence>MDLRLPLAGLGLSLALLATGGCSPDEKHPLASLEERTAQFEQNLDTIKDQPLKDAVADLGGSLLLLERARIKLQDKPIETQYTTDDLALLKHYPTTQALTDTYINGLFVLRKHASSDYLTDLEPVFPFPLNSASQFPFPHVLEWQSVTLSNKQVVPFQAEWSETDPGIQLSPSSANLSNPDDLTVTYPYIDGIETENIQQPQPLMLHGKVEVIAPGKVVNFKLSANDVGQTRTEGSISVTLLALGKNFAEVDIRNSAALAEPVRDIELNPLIIQAHDLSGQFLSRAGSINENAEQLAFYQQQLAEMLKQTAWSEAFEQQLRNEQADFDKKHPNHYSKVYFNGTVEHVDISVLDFSTATVTRKELDLPVHRLDKNVVNKDIQPLPLAVVVYDDQAPAYLKNANLDPEQFKKNVTISQSIDDASAATLEFSHPATFNDELLGVLPDSSDAPVTFFAEDDNGNRSEPLELPAEAFDVDPHTGVITYDLNLFPETPAFAIGSIPMYIANVDQQSLDVAHLPKGLELKGNALIVDQTLFPSDAWRFYAKDKTGNYLKEVLAVSHSREADGPPTFDVHYFYGQPTHLESYARTDLTPVEYGFEVKLDKVPEVNPPH</sequence>
<gene>
    <name evidence="1" type="ORF">TU86_00965</name>
</gene>
<reference evidence="1 2" key="1">
    <citation type="submission" date="2015-02" db="EMBL/GenBank/DDBJ databases">
        <title>Pseudomonas helleri sp. nov. and Pseudomonas weihenstephanensis sp. nov., isolated from raw cows milk.</title>
        <authorList>
            <person name="von Neubeck M."/>
            <person name="Huptas C."/>
            <person name="Wenning M."/>
            <person name="Scherer S."/>
        </authorList>
    </citation>
    <scope>NUCLEOTIDE SEQUENCE [LARGE SCALE GENOMIC DNA]</scope>
    <source>
        <strain evidence="1 2">DSM 29166</strain>
    </source>
</reference>
<dbReference type="Proteomes" id="UP000036325">
    <property type="component" value="Unassembled WGS sequence"/>
</dbReference>
<evidence type="ECO:0000313" key="1">
    <source>
        <dbReference type="EMBL" id="KMN15379.1"/>
    </source>
</evidence>
<dbReference type="PATRIC" id="fig|1608994.3.peg.765"/>
<name>A0A0J6ITC6_9PSED</name>
<keyword evidence="1" id="KW-0449">Lipoprotein</keyword>
<organism evidence="1 2">
    <name type="scientific">Pseudomonas weihenstephanensis</name>
    <dbReference type="NCBI Taxonomy" id="1608994"/>
    <lineage>
        <taxon>Bacteria</taxon>
        <taxon>Pseudomonadati</taxon>
        <taxon>Pseudomonadota</taxon>
        <taxon>Gammaproteobacteria</taxon>
        <taxon>Pseudomonadales</taxon>
        <taxon>Pseudomonadaceae</taxon>
        <taxon>Pseudomonas</taxon>
    </lineage>
</organism>
<dbReference type="OrthoDB" id="6978320at2"/>
<evidence type="ECO:0000313" key="2">
    <source>
        <dbReference type="Proteomes" id="UP000036325"/>
    </source>
</evidence>
<dbReference type="RefSeq" id="WP_048362449.1">
    <property type="nucleotide sequence ID" value="NZ_JYLF01000001.1"/>
</dbReference>
<accession>A0A0J6ITC6</accession>
<dbReference type="PROSITE" id="PS51257">
    <property type="entry name" value="PROKAR_LIPOPROTEIN"/>
    <property type="match status" value="1"/>
</dbReference>
<comment type="caution">
    <text evidence="1">The sequence shown here is derived from an EMBL/GenBank/DDBJ whole genome shotgun (WGS) entry which is preliminary data.</text>
</comment>